<keyword evidence="4 8" id="KW-0456">Lyase</keyword>
<evidence type="ECO:0000256" key="1">
    <source>
        <dbReference type="ARBA" id="ARBA00006217"/>
    </source>
</evidence>
<comment type="similarity">
    <text evidence="1 8">Belongs to the beta-class carbonic anhydrase family.</text>
</comment>
<name>A0A087C205_9BIFI</name>
<feature type="binding site" evidence="7">
    <location>
        <position position="120"/>
    </location>
    <ligand>
        <name>Zn(2+)</name>
        <dbReference type="ChEBI" id="CHEBI:29105"/>
    </ligand>
</feature>
<dbReference type="GO" id="GO:0015976">
    <property type="term" value="P:carbon utilization"/>
    <property type="evidence" value="ECO:0007669"/>
    <property type="project" value="InterPro"/>
</dbReference>
<evidence type="ECO:0000256" key="3">
    <source>
        <dbReference type="ARBA" id="ARBA00022833"/>
    </source>
</evidence>
<comment type="function">
    <text evidence="5">Catalyzes the reversible hydration of carbon dioxide to form bicarbonate.</text>
</comment>
<comment type="catalytic activity">
    <reaction evidence="6 8">
        <text>hydrogencarbonate + H(+) = CO2 + H2O</text>
        <dbReference type="Rhea" id="RHEA:10748"/>
        <dbReference type="ChEBI" id="CHEBI:15377"/>
        <dbReference type="ChEBI" id="CHEBI:15378"/>
        <dbReference type="ChEBI" id="CHEBI:16526"/>
        <dbReference type="ChEBI" id="CHEBI:17544"/>
        <dbReference type="EC" id="4.2.1.1"/>
    </reaction>
</comment>
<dbReference type="GeneID" id="93094749"/>
<evidence type="ECO:0000256" key="2">
    <source>
        <dbReference type="ARBA" id="ARBA00012925"/>
    </source>
</evidence>
<evidence type="ECO:0000256" key="5">
    <source>
        <dbReference type="ARBA" id="ARBA00024993"/>
    </source>
</evidence>
<dbReference type="CDD" id="cd03378">
    <property type="entry name" value="beta_CA_cladeC"/>
    <property type="match status" value="1"/>
</dbReference>
<evidence type="ECO:0000256" key="8">
    <source>
        <dbReference type="RuleBase" id="RU003956"/>
    </source>
</evidence>
<evidence type="ECO:0000256" key="9">
    <source>
        <dbReference type="SAM" id="MobiDB-lite"/>
    </source>
</evidence>
<feature type="binding site" evidence="7">
    <location>
        <position position="117"/>
    </location>
    <ligand>
        <name>Zn(2+)</name>
        <dbReference type="ChEBI" id="CHEBI:29105"/>
    </ligand>
</feature>
<feature type="binding site" evidence="7">
    <location>
        <position position="64"/>
    </location>
    <ligand>
        <name>Zn(2+)</name>
        <dbReference type="ChEBI" id="CHEBI:29105"/>
    </ligand>
</feature>
<dbReference type="SUPFAM" id="SSF53056">
    <property type="entry name" value="beta-carbonic anhydrase, cab"/>
    <property type="match status" value="1"/>
</dbReference>
<protein>
    <recommendedName>
        <fullName evidence="2 8">Carbonic anhydrase</fullName>
        <ecNumber evidence="2 8">4.2.1.1</ecNumber>
    </recommendedName>
    <alternativeName>
        <fullName evidence="8">Carbonate dehydratase</fullName>
    </alternativeName>
</protein>
<evidence type="ECO:0000256" key="6">
    <source>
        <dbReference type="ARBA" id="ARBA00048348"/>
    </source>
</evidence>
<dbReference type="PROSITE" id="PS00705">
    <property type="entry name" value="PROK_CO2_ANHYDRASE_2"/>
    <property type="match status" value="1"/>
</dbReference>
<dbReference type="GO" id="GO:0004089">
    <property type="term" value="F:carbonate dehydratase activity"/>
    <property type="evidence" value="ECO:0007669"/>
    <property type="project" value="UniProtKB-UniRule"/>
</dbReference>
<comment type="function">
    <text evidence="8">Reversible hydration of carbon dioxide.</text>
</comment>
<keyword evidence="3 7" id="KW-0862">Zinc</keyword>
<sequence>MTDNTTADRHAAEDEEGRSTAAWSRMLAGNRRFAQSTAEHPWQDKDTRESLIDGQHPDAAVLSCSDSRVPPEIIFDQGLGDMFTIRTAGEVLDDAVVASLEFAVTALHVALLVVLGHEHCGAVASTVPVLDELTDRATLDGTVELDQLIDASDSIIVRSVGASIQQSRESELDSTDDYERVHIARTIEQLVDRSAIIRQALADQKIMMVGARYQLSTGKVEVLSF</sequence>
<dbReference type="Gene3D" id="3.40.1050.10">
    <property type="entry name" value="Carbonic anhydrase"/>
    <property type="match status" value="1"/>
</dbReference>
<dbReference type="AlphaFoldDB" id="A0A087C205"/>
<dbReference type="SMART" id="SM00947">
    <property type="entry name" value="Pro_CA"/>
    <property type="match status" value="1"/>
</dbReference>
<dbReference type="STRING" id="1437603.GCA_000771525_01739"/>
<dbReference type="PANTHER" id="PTHR11002">
    <property type="entry name" value="CARBONIC ANHYDRASE"/>
    <property type="match status" value="1"/>
</dbReference>
<evidence type="ECO:0000256" key="4">
    <source>
        <dbReference type="ARBA" id="ARBA00023239"/>
    </source>
</evidence>
<organism evidence="10 11">
    <name type="scientific">Bifidobacterium mongoliense DSM 21395</name>
    <dbReference type="NCBI Taxonomy" id="1437603"/>
    <lineage>
        <taxon>Bacteria</taxon>
        <taxon>Bacillati</taxon>
        <taxon>Actinomycetota</taxon>
        <taxon>Actinomycetes</taxon>
        <taxon>Bifidobacteriales</taxon>
        <taxon>Bifidobacteriaceae</taxon>
        <taxon>Bifidobacterium</taxon>
    </lineage>
</organism>
<dbReference type="EC" id="4.2.1.1" evidence="2 8"/>
<keyword evidence="11" id="KW-1185">Reference proteome</keyword>
<accession>A0A087C205</accession>
<dbReference type="PROSITE" id="PS00704">
    <property type="entry name" value="PROK_CO2_ANHYDRASE_1"/>
    <property type="match status" value="1"/>
</dbReference>
<feature type="binding site" evidence="7">
    <location>
        <position position="66"/>
    </location>
    <ligand>
        <name>Zn(2+)</name>
        <dbReference type="ChEBI" id="CHEBI:29105"/>
    </ligand>
</feature>
<dbReference type="GO" id="GO:0008270">
    <property type="term" value="F:zinc ion binding"/>
    <property type="evidence" value="ECO:0007669"/>
    <property type="project" value="UniProtKB-UniRule"/>
</dbReference>
<comment type="caution">
    <text evidence="10">The sequence shown here is derived from an EMBL/GenBank/DDBJ whole genome shotgun (WGS) entry which is preliminary data.</text>
</comment>
<dbReference type="Pfam" id="PF00484">
    <property type="entry name" value="Pro_CA"/>
    <property type="match status" value="1"/>
</dbReference>
<feature type="compositionally biased region" description="Basic and acidic residues" evidence="9">
    <location>
        <begin position="1"/>
        <end position="12"/>
    </location>
</feature>
<feature type="region of interest" description="Disordered" evidence="9">
    <location>
        <begin position="1"/>
        <end position="21"/>
    </location>
</feature>
<dbReference type="Proteomes" id="UP000029082">
    <property type="component" value="Unassembled WGS sequence"/>
</dbReference>
<comment type="cofactor">
    <cofactor evidence="7">
        <name>Zn(2+)</name>
        <dbReference type="ChEBI" id="CHEBI:29105"/>
    </cofactor>
    <text evidence="7">Binds 1 zinc ion per subunit.</text>
</comment>
<dbReference type="InterPro" id="IPR015892">
    <property type="entry name" value="Carbonic_anhydrase_CS"/>
</dbReference>
<dbReference type="PANTHER" id="PTHR11002:SF79">
    <property type="entry name" value="CARBONIC ANHYDRASE 2"/>
    <property type="match status" value="1"/>
</dbReference>
<reference evidence="10 11" key="1">
    <citation type="submission" date="2014-03" db="EMBL/GenBank/DDBJ databases">
        <title>Genomics of Bifidobacteria.</title>
        <authorList>
            <person name="Ventura M."/>
            <person name="Milani C."/>
            <person name="Lugli G.A."/>
        </authorList>
    </citation>
    <scope>NUCLEOTIDE SEQUENCE [LARGE SCALE GENOMIC DNA]</scope>
    <source>
        <strain evidence="10 11">DSM 21395</strain>
    </source>
</reference>
<dbReference type="RefSeq" id="WP_033512964.1">
    <property type="nucleotide sequence ID" value="NZ_JDUO01000008.1"/>
</dbReference>
<evidence type="ECO:0000313" key="10">
    <source>
        <dbReference type="EMBL" id="KFI77305.1"/>
    </source>
</evidence>
<keyword evidence="7" id="KW-0479">Metal-binding</keyword>
<dbReference type="eggNOG" id="COG0288">
    <property type="taxonomic scope" value="Bacteria"/>
</dbReference>
<dbReference type="InterPro" id="IPR001765">
    <property type="entry name" value="Carbonic_anhydrase"/>
</dbReference>
<dbReference type="InterPro" id="IPR036874">
    <property type="entry name" value="Carbonic_anhydrase_sf"/>
</dbReference>
<gene>
    <name evidence="10" type="ORF">BMON_0994</name>
</gene>
<evidence type="ECO:0000256" key="7">
    <source>
        <dbReference type="PIRSR" id="PIRSR601765-1"/>
    </source>
</evidence>
<evidence type="ECO:0000313" key="11">
    <source>
        <dbReference type="Proteomes" id="UP000029082"/>
    </source>
</evidence>
<dbReference type="EMBL" id="JGZE01000008">
    <property type="protein sequence ID" value="KFI77305.1"/>
    <property type="molecule type" value="Genomic_DNA"/>
</dbReference>
<proteinExistence type="inferred from homology"/>